<protein>
    <submittedName>
        <fullName evidence="1">Uncharacterized protein</fullName>
    </submittedName>
</protein>
<comment type="caution">
    <text evidence="1">The sequence shown here is derived from an EMBL/GenBank/DDBJ whole genome shotgun (WGS) entry which is preliminary data.</text>
</comment>
<proteinExistence type="predicted"/>
<accession>X1VYM8</accession>
<dbReference type="EMBL" id="BARW01040352">
    <property type="protein sequence ID" value="GAJ17415.1"/>
    <property type="molecule type" value="Genomic_DNA"/>
</dbReference>
<dbReference type="AlphaFoldDB" id="X1VYM8"/>
<sequence length="55" mass="6309">MRLLELELELESILLELESILLELDELLIPPELLELSLSPGDELDELLELLNPNE</sequence>
<organism evidence="1">
    <name type="scientific">marine sediment metagenome</name>
    <dbReference type="NCBI Taxonomy" id="412755"/>
    <lineage>
        <taxon>unclassified sequences</taxon>
        <taxon>metagenomes</taxon>
        <taxon>ecological metagenomes</taxon>
    </lineage>
</organism>
<feature type="non-terminal residue" evidence="1">
    <location>
        <position position="55"/>
    </location>
</feature>
<reference evidence="1" key="1">
    <citation type="journal article" date="2014" name="Front. Microbiol.">
        <title>High frequency of phylogenetically diverse reductive dehalogenase-homologous genes in deep subseafloor sedimentary metagenomes.</title>
        <authorList>
            <person name="Kawai M."/>
            <person name="Futagami T."/>
            <person name="Toyoda A."/>
            <person name="Takaki Y."/>
            <person name="Nishi S."/>
            <person name="Hori S."/>
            <person name="Arai W."/>
            <person name="Tsubouchi T."/>
            <person name="Morono Y."/>
            <person name="Uchiyama I."/>
            <person name="Ito T."/>
            <person name="Fujiyama A."/>
            <person name="Inagaki F."/>
            <person name="Takami H."/>
        </authorList>
    </citation>
    <scope>NUCLEOTIDE SEQUENCE</scope>
    <source>
        <strain evidence="1">Expedition CK06-06</strain>
    </source>
</reference>
<gene>
    <name evidence="1" type="ORF">S12H4_61016</name>
</gene>
<evidence type="ECO:0000313" key="1">
    <source>
        <dbReference type="EMBL" id="GAJ17415.1"/>
    </source>
</evidence>
<name>X1VYM8_9ZZZZ</name>